<organism evidence="2 3">
    <name type="scientific">Actinacidiphila cocklensis</name>
    <dbReference type="NCBI Taxonomy" id="887465"/>
    <lineage>
        <taxon>Bacteria</taxon>
        <taxon>Bacillati</taxon>
        <taxon>Actinomycetota</taxon>
        <taxon>Actinomycetes</taxon>
        <taxon>Kitasatosporales</taxon>
        <taxon>Streptomycetaceae</taxon>
        <taxon>Actinacidiphila</taxon>
    </lineage>
</organism>
<feature type="region of interest" description="Disordered" evidence="1">
    <location>
        <begin position="1"/>
        <end position="38"/>
    </location>
</feature>
<feature type="region of interest" description="Disordered" evidence="1">
    <location>
        <begin position="241"/>
        <end position="288"/>
    </location>
</feature>
<sequence length="288" mass="29880">MAAPAGGRVRPVRRPPRRPRRLPSAAVGRTAPPLRARLHPGAHPAVERVGGGGRRLRVRDAGVQLRHQRGAEERDRLPVLRVAVQAGRVRQLRQHLGGPAGGADGQAGRHHAEDVPAHRGGVHPLRGPIHGRRPLRGHRGARPVRQGHVRRAGAGGARPAAAARDGRLSPGGSAGSTVTTANRASSWQRPYLTRWAVADLGDEPAVTAALAELAGTGSGAGVFTWVETALEVTARCCCGSPATWSSPRSPTPRGASGWADCSATTSSSASAGAPARDNASRPHPGSHK</sequence>
<keyword evidence="3" id="KW-1185">Reference proteome</keyword>
<gene>
    <name evidence="2" type="ORF">SCOCK_70125</name>
</gene>
<dbReference type="Proteomes" id="UP001152519">
    <property type="component" value="Unassembled WGS sequence"/>
</dbReference>
<feature type="compositionally biased region" description="Basic residues" evidence="1">
    <location>
        <begin position="10"/>
        <end position="21"/>
    </location>
</feature>
<feature type="region of interest" description="Disordered" evidence="1">
    <location>
        <begin position="95"/>
        <end position="184"/>
    </location>
</feature>
<accession>A0A9W4GVM9</accession>
<comment type="caution">
    <text evidence="2">The sequence shown here is derived from an EMBL/GenBank/DDBJ whole genome shotgun (WGS) entry which is preliminary data.</text>
</comment>
<reference evidence="2" key="1">
    <citation type="submission" date="2021-05" db="EMBL/GenBank/DDBJ databases">
        <authorList>
            <person name="Arsene-Ploetze F."/>
        </authorList>
    </citation>
    <scope>NUCLEOTIDE SEQUENCE</scope>
    <source>
        <strain evidence="2">DSM 42138</strain>
    </source>
</reference>
<dbReference type="EMBL" id="CAJSLV010000103">
    <property type="protein sequence ID" value="CAG6398441.1"/>
    <property type="molecule type" value="Genomic_DNA"/>
</dbReference>
<evidence type="ECO:0000313" key="3">
    <source>
        <dbReference type="Proteomes" id="UP001152519"/>
    </source>
</evidence>
<dbReference type="AlphaFoldDB" id="A0A9W4GVM9"/>
<feature type="compositionally biased region" description="Low complexity" evidence="1">
    <location>
        <begin position="262"/>
        <end position="275"/>
    </location>
</feature>
<protein>
    <submittedName>
        <fullName evidence="2">Uncharacterized protein</fullName>
    </submittedName>
</protein>
<feature type="compositionally biased region" description="Basic residues" evidence="1">
    <location>
        <begin position="129"/>
        <end position="151"/>
    </location>
</feature>
<proteinExistence type="predicted"/>
<feature type="compositionally biased region" description="Polar residues" evidence="1">
    <location>
        <begin position="175"/>
        <end position="184"/>
    </location>
</feature>
<evidence type="ECO:0000313" key="2">
    <source>
        <dbReference type="EMBL" id="CAG6398441.1"/>
    </source>
</evidence>
<evidence type="ECO:0000256" key="1">
    <source>
        <dbReference type="SAM" id="MobiDB-lite"/>
    </source>
</evidence>
<name>A0A9W4GVM9_9ACTN</name>